<sequence>MQKHFEDLLKIPNLSDESCKNDVTMTLIDAVLSNFLISDINNYDINENGLNKSKQILSLEYPEFKDICKMKCLFPKYPQDFFSILFTVFIII</sequence>
<gene>
    <name evidence="1" type="ORF">A3Q56_06275</name>
</gene>
<dbReference type="AlphaFoldDB" id="A0A177AXT8"/>
<comment type="caution">
    <text evidence="1">The sequence shown here is derived from an EMBL/GenBank/DDBJ whole genome shotgun (WGS) entry which is preliminary data.</text>
</comment>
<dbReference type="Proteomes" id="UP000078046">
    <property type="component" value="Unassembled WGS sequence"/>
</dbReference>
<proteinExistence type="predicted"/>
<name>A0A177AXT8_9BILA</name>
<evidence type="ECO:0000313" key="1">
    <source>
        <dbReference type="EMBL" id="OAF66004.1"/>
    </source>
</evidence>
<protein>
    <submittedName>
        <fullName evidence="1">Uncharacterized protein</fullName>
    </submittedName>
</protein>
<keyword evidence="2" id="KW-1185">Reference proteome</keyword>
<accession>A0A177AXT8</accession>
<evidence type="ECO:0000313" key="2">
    <source>
        <dbReference type="Proteomes" id="UP000078046"/>
    </source>
</evidence>
<dbReference type="EMBL" id="LWCA01001068">
    <property type="protein sequence ID" value="OAF66004.1"/>
    <property type="molecule type" value="Genomic_DNA"/>
</dbReference>
<organism evidence="1 2">
    <name type="scientific">Intoshia linei</name>
    <dbReference type="NCBI Taxonomy" id="1819745"/>
    <lineage>
        <taxon>Eukaryota</taxon>
        <taxon>Metazoa</taxon>
        <taxon>Spiralia</taxon>
        <taxon>Lophotrochozoa</taxon>
        <taxon>Mesozoa</taxon>
        <taxon>Orthonectida</taxon>
        <taxon>Rhopaluridae</taxon>
        <taxon>Intoshia</taxon>
    </lineage>
</organism>
<reference evidence="1 2" key="1">
    <citation type="submission" date="2016-04" db="EMBL/GenBank/DDBJ databases">
        <title>The genome of Intoshia linei affirms orthonectids as highly simplified spiralians.</title>
        <authorList>
            <person name="Mikhailov K.V."/>
            <person name="Slusarev G.S."/>
            <person name="Nikitin M.A."/>
            <person name="Logacheva M.D."/>
            <person name="Penin A."/>
            <person name="Aleoshin V."/>
            <person name="Panchin Y.V."/>
        </authorList>
    </citation>
    <scope>NUCLEOTIDE SEQUENCE [LARGE SCALE GENOMIC DNA]</scope>
    <source>
        <strain evidence="1">Intl2013</strain>
        <tissue evidence="1">Whole animal</tissue>
    </source>
</reference>